<dbReference type="SUPFAM" id="SSF52972">
    <property type="entry name" value="ITPase-like"/>
    <property type="match status" value="1"/>
</dbReference>
<dbReference type="EMBL" id="HBHK01021002">
    <property type="protein sequence ID" value="CAD9697888.1"/>
    <property type="molecule type" value="Transcribed_RNA"/>
</dbReference>
<evidence type="ECO:0000256" key="1">
    <source>
        <dbReference type="ARBA" id="ARBA00022801"/>
    </source>
</evidence>
<proteinExistence type="inferred from homology"/>
<keyword evidence="1" id="KW-0378">Hydrolase</keyword>
<accession>A0A7S2SGP4</accession>
<organism evidence="2">
    <name type="scientific">Mucochytrium quahogii</name>
    <dbReference type="NCBI Taxonomy" id="96639"/>
    <lineage>
        <taxon>Eukaryota</taxon>
        <taxon>Sar</taxon>
        <taxon>Stramenopiles</taxon>
        <taxon>Bigyra</taxon>
        <taxon>Labyrinthulomycetes</taxon>
        <taxon>Thraustochytrida</taxon>
        <taxon>Thraustochytriidae</taxon>
        <taxon>Mucochytrium</taxon>
    </lineage>
</organism>
<name>A0A7S2SGP4_9STRA</name>
<dbReference type="PIRSF" id="PIRSF006305">
    <property type="entry name" value="Maf"/>
    <property type="match status" value="1"/>
</dbReference>
<dbReference type="Pfam" id="PF02545">
    <property type="entry name" value="Maf"/>
    <property type="match status" value="1"/>
</dbReference>
<dbReference type="InterPro" id="IPR029001">
    <property type="entry name" value="ITPase-like_fam"/>
</dbReference>
<protein>
    <recommendedName>
        <fullName evidence="3">Maf-like protein</fullName>
    </recommendedName>
</protein>
<evidence type="ECO:0000313" key="2">
    <source>
        <dbReference type="EMBL" id="CAD9697888.1"/>
    </source>
</evidence>
<evidence type="ECO:0008006" key="3">
    <source>
        <dbReference type="Google" id="ProtNLM"/>
    </source>
</evidence>
<reference evidence="2" key="1">
    <citation type="submission" date="2021-01" db="EMBL/GenBank/DDBJ databases">
        <authorList>
            <person name="Corre E."/>
            <person name="Pelletier E."/>
            <person name="Niang G."/>
            <person name="Scheremetjew M."/>
            <person name="Finn R."/>
            <person name="Kale V."/>
            <person name="Holt S."/>
            <person name="Cochrane G."/>
            <person name="Meng A."/>
            <person name="Brown T."/>
            <person name="Cohen L."/>
        </authorList>
    </citation>
    <scope>NUCLEOTIDE SEQUENCE</scope>
    <source>
        <strain evidence="2">NY070348D</strain>
    </source>
</reference>
<dbReference type="PANTHER" id="PTHR43213">
    <property type="entry name" value="BIFUNCTIONAL DTTP/UTP PYROPHOSPHATASE/METHYLTRANSFERASE PROTEIN-RELATED"/>
    <property type="match status" value="1"/>
</dbReference>
<dbReference type="Gene3D" id="3.90.950.10">
    <property type="match status" value="1"/>
</dbReference>
<gene>
    <name evidence="2" type="ORF">QSP1433_LOCUS13367</name>
</gene>
<dbReference type="HAMAP" id="MF_00528">
    <property type="entry name" value="Maf"/>
    <property type="match status" value="1"/>
</dbReference>
<dbReference type="InterPro" id="IPR003697">
    <property type="entry name" value="Maf-like"/>
</dbReference>
<dbReference type="AlphaFoldDB" id="A0A7S2SGP4"/>
<dbReference type="PANTHER" id="PTHR43213:SF4">
    <property type="entry name" value="7-METHYL-GTP PYROPHOSPHATASE"/>
    <property type="match status" value="1"/>
</dbReference>
<dbReference type="GO" id="GO:0047429">
    <property type="term" value="F:nucleoside triphosphate diphosphatase activity"/>
    <property type="evidence" value="ECO:0007669"/>
    <property type="project" value="InterPro"/>
</dbReference>
<sequence length="203" mass="21989">MSVVLGSSSRWRASLVEKALPTGFTLHPKQLSPDIDEKAIRRPDPNDLVTAIANAKTDALLKVIEEKGASDADYLICADQVIVFDSVVREKPIDKAQAKEHLQSYGEQNKPAVCTSGIVVTNLRTGKRYSGVDIAIQHFLKVPDQVADALIEKGDIMYCAGSFVAEDPLLEPYLGPREGEMESVQGMPVALTVSLLQQAAAEN</sequence>